<dbReference type="InterPro" id="IPR011013">
    <property type="entry name" value="Gal_mutarotase_sf_dom"/>
</dbReference>
<dbReference type="InterPro" id="IPR025887">
    <property type="entry name" value="Glyco_hydro_31_N_dom"/>
</dbReference>
<dbReference type="Proteomes" id="UP000678679">
    <property type="component" value="Chromosome 1"/>
</dbReference>
<gene>
    <name evidence="7" type="ORF">KMW28_02905</name>
</gene>
<dbReference type="Pfam" id="PF17137">
    <property type="entry name" value="DUF5110"/>
    <property type="match status" value="1"/>
</dbReference>
<dbReference type="Gene3D" id="3.20.20.80">
    <property type="entry name" value="Glycosidases"/>
    <property type="match status" value="1"/>
</dbReference>
<dbReference type="CDD" id="cd14752">
    <property type="entry name" value="GH31_N"/>
    <property type="match status" value="1"/>
</dbReference>
<evidence type="ECO:0000313" key="8">
    <source>
        <dbReference type="Proteomes" id="UP000678679"/>
    </source>
</evidence>
<dbReference type="Pfam" id="PF21365">
    <property type="entry name" value="Glyco_hydro_31_3rd"/>
    <property type="match status" value="1"/>
</dbReference>
<feature type="domain" description="Glycoside hydrolase family 31 TIM barrel" evidence="3">
    <location>
        <begin position="256"/>
        <end position="579"/>
    </location>
</feature>
<dbReference type="SUPFAM" id="SSF51011">
    <property type="entry name" value="Glycosyl hydrolase domain"/>
    <property type="match status" value="1"/>
</dbReference>
<evidence type="ECO:0000313" key="7">
    <source>
        <dbReference type="EMBL" id="QWG02540.1"/>
    </source>
</evidence>
<organism evidence="7 8">
    <name type="scientific">Flammeovirga yaeyamensis</name>
    <dbReference type="NCBI Taxonomy" id="367791"/>
    <lineage>
        <taxon>Bacteria</taxon>
        <taxon>Pseudomonadati</taxon>
        <taxon>Bacteroidota</taxon>
        <taxon>Cytophagia</taxon>
        <taxon>Cytophagales</taxon>
        <taxon>Flammeovirgaceae</taxon>
        <taxon>Flammeovirga</taxon>
    </lineage>
</organism>
<evidence type="ECO:0000259" key="5">
    <source>
        <dbReference type="Pfam" id="PF17137"/>
    </source>
</evidence>
<dbReference type="GO" id="GO:0030246">
    <property type="term" value="F:carbohydrate binding"/>
    <property type="evidence" value="ECO:0007669"/>
    <property type="project" value="InterPro"/>
</dbReference>
<proteinExistence type="inferred from homology"/>
<dbReference type="Pfam" id="PF01055">
    <property type="entry name" value="Glyco_hydro_31_2nd"/>
    <property type="match status" value="1"/>
</dbReference>
<evidence type="ECO:0000256" key="1">
    <source>
        <dbReference type="ARBA" id="ARBA00007806"/>
    </source>
</evidence>
<feature type="domain" description="Glycoside hydrolase family 31 N-terminal" evidence="4">
    <location>
        <begin position="56"/>
        <end position="213"/>
    </location>
</feature>
<dbReference type="KEGG" id="fya:KMW28_02905"/>
<dbReference type="InterPro" id="IPR033403">
    <property type="entry name" value="DUF5110"/>
</dbReference>
<comment type="similarity">
    <text evidence="1 2">Belongs to the glycosyl hydrolase 31 family.</text>
</comment>
<evidence type="ECO:0000256" key="2">
    <source>
        <dbReference type="RuleBase" id="RU361185"/>
    </source>
</evidence>
<dbReference type="InterPro" id="IPR017853">
    <property type="entry name" value="GH"/>
</dbReference>
<sequence>MRHTISTSFFPTSRNLFFFVFFLYTSLCFGQRKYEGYTMDGQNLVLQVNDGKVVLRPFQPFILETQFYPKGTETLPLSEAVILAPSKLMPEVKEKDNIIYFNLPDGIRAEVSKAPFQISYYLKKELLLRESDGYFDADTLKGFKFEIQEGEALYGGGERALPLDRRGYRLPLYNRAAYSNEEFAPQMNFGMPLMISSRKYALLYDNAPIGFIDVGNTNEEELAFETIGGRSSYVVVAGKDYPDMLNHLTNLTGKQPLPPLWMFGNFSSRFGYHSQEEVLSTIQKFREKEVPVDAIILDLYWFGPDVKGDMGTLDWYKPNFPNPDQMIKTLKDQDVKTILITEPFITTTSKKWEEAKNKKVLGTDHLGKPFVYEFFFGETGLVDVFKPEAAQWFWDIYKGLNNQGVAGWWGDLGEPEVHPSELHHVNGTADEVHNIYGHQWAKVIYDGYRKDFPDQRPFILMRSGYVGSQRYGMVPWSGDVSRTFGGLTPQPQISMTMGLSGVPYMHSDLGGFVNWDFTQEDVTELYIRWLQYGVFQPVYRPHAQEQIPSEVIHYDGEAFDIVKKYIEYRYKMLPYNYSLAYENSTTGMPLLRPLFLEEEENEELKNESLTYMWGDAYLVSPVTKKGGREQQLYLPEGKNWYHLWNGKKYEGGQNITVDAPLDELPVFVKGGSIIPLSTKPLQSTEDYTSEDITFQVWRDAEVDNHSITMYADDGKTFGNIEKGNYQLIDVLANYSKKGVDITLSKSGNYDGAPETRNITLEIHNVPTYPKSVGIDKKKMPAEECDMGYDQEKHILKIKIKWSGEQKRIIIRDGKLKK</sequence>
<dbReference type="GO" id="GO:0004553">
    <property type="term" value="F:hydrolase activity, hydrolyzing O-glycosyl compounds"/>
    <property type="evidence" value="ECO:0007669"/>
    <property type="project" value="InterPro"/>
</dbReference>
<keyword evidence="2" id="KW-0326">Glycosidase</keyword>
<name>A0AAX1N8L1_9BACT</name>
<feature type="domain" description="Glycosyl hydrolase family 31 C-terminal" evidence="6">
    <location>
        <begin position="587"/>
        <end position="674"/>
    </location>
</feature>
<dbReference type="SUPFAM" id="SSF51445">
    <property type="entry name" value="(Trans)glycosidases"/>
    <property type="match status" value="1"/>
</dbReference>
<dbReference type="InterPro" id="IPR000322">
    <property type="entry name" value="Glyco_hydro_31_TIM"/>
</dbReference>
<keyword evidence="2" id="KW-0378">Hydrolase</keyword>
<dbReference type="GO" id="GO:0005975">
    <property type="term" value="P:carbohydrate metabolic process"/>
    <property type="evidence" value="ECO:0007669"/>
    <property type="project" value="InterPro"/>
</dbReference>
<dbReference type="PANTHER" id="PTHR43863">
    <property type="entry name" value="HYDROLASE, PUTATIVE (AFU_ORTHOLOGUE AFUA_1G03140)-RELATED"/>
    <property type="match status" value="1"/>
</dbReference>
<dbReference type="PANTHER" id="PTHR43863:SF2">
    <property type="entry name" value="MALTASE-GLUCOAMYLASE"/>
    <property type="match status" value="1"/>
</dbReference>
<evidence type="ECO:0000259" key="6">
    <source>
        <dbReference type="Pfam" id="PF21365"/>
    </source>
</evidence>
<dbReference type="SUPFAM" id="SSF74650">
    <property type="entry name" value="Galactose mutarotase-like"/>
    <property type="match status" value="1"/>
</dbReference>
<dbReference type="InterPro" id="IPR013780">
    <property type="entry name" value="Glyco_hydro_b"/>
</dbReference>
<dbReference type="Gene3D" id="2.60.40.1760">
    <property type="entry name" value="glycosyl hydrolase (family 31)"/>
    <property type="match status" value="1"/>
</dbReference>
<evidence type="ECO:0000259" key="3">
    <source>
        <dbReference type="Pfam" id="PF01055"/>
    </source>
</evidence>
<dbReference type="AlphaFoldDB" id="A0AAX1N8L1"/>
<dbReference type="InterPro" id="IPR048395">
    <property type="entry name" value="Glyco_hydro_31_C"/>
</dbReference>
<dbReference type="EMBL" id="CP076132">
    <property type="protein sequence ID" value="QWG02540.1"/>
    <property type="molecule type" value="Genomic_DNA"/>
</dbReference>
<accession>A0AAX1N8L1</accession>
<evidence type="ECO:0000259" key="4">
    <source>
        <dbReference type="Pfam" id="PF13802"/>
    </source>
</evidence>
<keyword evidence="8" id="KW-1185">Reference proteome</keyword>
<dbReference type="RefSeq" id="WP_215585791.1">
    <property type="nucleotide sequence ID" value="NZ_CP076132.1"/>
</dbReference>
<feature type="domain" description="DUF5110" evidence="5">
    <location>
        <begin position="692"/>
        <end position="764"/>
    </location>
</feature>
<dbReference type="Pfam" id="PF13802">
    <property type="entry name" value="Gal_mutarotas_2"/>
    <property type="match status" value="1"/>
</dbReference>
<dbReference type="InterPro" id="IPR051816">
    <property type="entry name" value="Glycosyl_Hydrolase_31"/>
</dbReference>
<reference evidence="7 8" key="1">
    <citation type="submission" date="2021-05" db="EMBL/GenBank/DDBJ databases">
        <title>Comparative genomic studies on the polysaccharide-degrading batcterial strains of the Flammeovirga genus.</title>
        <authorList>
            <person name="Zewei F."/>
            <person name="Zheng Z."/>
            <person name="Yu L."/>
            <person name="Ruyue G."/>
            <person name="Yanhong M."/>
            <person name="Yuanyuan C."/>
            <person name="Jingyan G."/>
            <person name="Wenjun H."/>
        </authorList>
    </citation>
    <scope>NUCLEOTIDE SEQUENCE [LARGE SCALE GENOMIC DNA]</scope>
    <source>
        <strain evidence="7 8">NBRC:100898</strain>
    </source>
</reference>
<protein>
    <submittedName>
        <fullName evidence="7">DUF5110 domain-containing protein</fullName>
    </submittedName>
</protein>
<dbReference type="Gene3D" id="2.60.40.1180">
    <property type="entry name" value="Golgi alpha-mannosidase II"/>
    <property type="match status" value="2"/>
</dbReference>